<dbReference type="FunFam" id="2.60.40.10:FF:000212">
    <property type="entry name" value="Immunoglobulin kappa chain variable 12-38"/>
    <property type="match status" value="1"/>
</dbReference>
<dbReference type="GeneTree" id="ENSGT00940000163478"/>
<evidence type="ECO:0000259" key="8">
    <source>
        <dbReference type="PROSITE" id="PS50835"/>
    </source>
</evidence>
<dbReference type="EMBL" id="AAGW02007327">
    <property type="status" value="NOT_ANNOTATED_CDS"/>
    <property type="molecule type" value="Genomic_DNA"/>
</dbReference>
<dbReference type="ExpressionAtlas" id="G1TLH9">
    <property type="expression patterns" value="baseline"/>
</dbReference>
<dbReference type="InterPro" id="IPR003597">
    <property type="entry name" value="Ig_C1-set"/>
</dbReference>
<sequence length="244" mass="26033">MDTRAPAQLLGLLLLWLPGEEQLQGLTQPGCAIVMTQSSSSVSASVGGTVTMSCQASRTVHSSYLSWNQQKPGQPPKLLIYKAPKLQSGVPSWVSSSGSGTEFTLTISGVQPGDAATYYSIKLILWITFGKGTKLEIKRDPVAPSVLLFPPSKEELTTGTATIVCVANKFYPSDITVTWKVDGTTQQSGIENSKTPQSPEDNTYSLSSTLSLTSAQYNSHSVYTCEVVQGSASPIVQSFNRGDC</sequence>
<dbReference type="Pfam" id="PF07686">
    <property type="entry name" value="V-set"/>
    <property type="match status" value="1"/>
</dbReference>
<dbReference type="Gene3D" id="2.60.40.10">
    <property type="entry name" value="Immunoglobulins"/>
    <property type="match status" value="2"/>
</dbReference>
<feature type="compositionally biased region" description="Polar residues" evidence="6">
    <location>
        <begin position="186"/>
        <end position="202"/>
    </location>
</feature>
<dbReference type="InterPro" id="IPR013783">
    <property type="entry name" value="Ig-like_fold"/>
</dbReference>
<reference evidence="9 10" key="1">
    <citation type="journal article" date="2011" name="Nature">
        <title>A high-resolution map of human evolutionary constraint using 29 mammals.</title>
        <authorList>
            <person name="Lindblad-Toh K."/>
            <person name="Garber M."/>
            <person name="Zuk O."/>
            <person name="Lin M.F."/>
            <person name="Parker B.J."/>
            <person name="Washietl S."/>
            <person name="Kheradpour P."/>
            <person name="Ernst J."/>
            <person name="Jordan G."/>
            <person name="Mauceli E."/>
            <person name="Ward L.D."/>
            <person name="Lowe C.B."/>
            <person name="Holloway A.K."/>
            <person name="Clamp M."/>
            <person name="Gnerre S."/>
            <person name="Alfoldi J."/>
            <person name="Beal K."/>
            <person name="Chang J."/>
            <person name="Clawson H."/>
            <person name="Cuff J."/>
            <person name="Di Palma F."/>
            <person name="Fitzgerald S."/>
            <person name="Flicek P."/>
            <person name="Guttman M."/>
            <person name="Hubisz M.J."/>
            <person name="Jaffe D.B."/>
            <person name="Jungreis I."/>
            <person name="Kent W.J."/>
            <person name="Kostka D."/>
            <person name="Lara M."/>
            <person name="Martins A.L."/>
            <person name="Massingham T."/>
            <person name="Moltke I."/>
            <person name="Raney B.J."/>
            <person name="Rasmussen M.D."/>
            <person name="Robinson J."/>
            <person name="Stark A."/>
            <person name="Vilella A.J."/>
            <person name="Wen J."/>
            <person name="Xie X."/>
            <person name="Zody M.C."/>
            <person name="Baldwin J."/>
            <person name="Bloom T."/>
            <person name="Chin C.W."/>
            <person name="Heiman D."/>
            <person name="Nicol R."/>
            <person name="Nusbaum C."/>
            <person name="Young S."/>
            <person name="Wilkinson J."/>
            <person name="Worley K.C."/>
            <person name="Kovar C.L."/>
            <person name="Muzny D.M."/>
            <person name="Gibbs R.A."/>
            <person name="Cree A."/>
            <person name="Dihn H.H."/>
            <person name="Fowler G."/>
            <person name="Jhangiani S."/>
            <person name="Joshi V."/>
            <person name="Lee S."/>
            <person name="Lewis L.R."/>
            <person name="Nazareth L.V."/>
            <person name="Okwuonu G."/>
            <person name="Santibanez J."/>
            <person name="Warren W.C."/>
            <person name="Mardis E.R."/>
            <person name="Weinstock G.M."/>
            <person name="Wilson R.K."/>
            <person name="Delehaunty K."/>
            <person name="Dooling D."/>
            <person name="Fronik C."/>
            <person name="Fulton L."/>
            <person name="Fulton B."/>
            <person name="Graves T."/>
            <person name="Minx P."/>
            <person name="Sodergren E."/>
            <person name="Birney E."/>
            <person name="Margulies E.H."/>
            <person name="Herrero J."/>
            <person name="Green E.D."/>
            <person name="Haussler D."/>
            <person name="Siepel A."/>
            <person name="Goldman N."/>
            <person name="Pollard K.S."/>
            <person name="Pedersen J.S."/>
            <person name="Lander E.S."/>
            <person name="Kellis M."/>
        </authorList>
    </citation>
    <scope>NUCLEOTIDE SEQUENCE [LARGE SCALE GENOMIC DNA]</scope>
    <source>
        <strain evidence="9 10">Thorbecke inbred</strain>
    </source>
</reference>
<dbReference type="EMBL" id="AAGW02007324">
    <property type="status" value="NOT_ANNOTATED_CDS"/>
    <property type="molecule type" value="Genomic_DNA"/>
</dbReference>
<accession>G1TLH9</accession>
<name>G1TLH9_RABIT</name>
<dbReference type="GO" id="GO:0005576">
    <property type="term" value="C:extracellular region"/>
    <property type="evidence" value="ECO:0007669"/>
    <property type="project" value="UniProtKB-ARBA"/>
</dbReference>
<dbReference type="Pfam" id="PF07654">
    <property type="entry name" value="C1-set"/>
    <property type="match status" value="1"/>
</dbReference>
<feature type="domain" description="Ig-like" evidence="8">
    <location>
        <begin position="144"/>
        <end position="237"/>
    </location>
</feature>
<evidence type="ECO:0000256" key="1">
    <source>
        <dbReference type="ARBA" id="ARBA00022859"/>
    </source>
</evidence>
<dbReference type="FunFam" id="2.60.40.10:FF:000283">
    <property type="entry name" value="Immunoglobulin kappa constant"/>
    <property type="match status" value="1"/>
</dbReference>
<reference evidence="9" key="2">
    <citation type="submission" date="2025-08" db="UniProtKB">
        <authorList>
            <consortium name="Ensembl"/>
        </authorList>
    </citation>
    <scope>IDENTIFICATION</scope>
    <source>
        <strain evidence="9">Thorbecke</strain>
    </source>
</reference>
<dbReference type="InterPro" id="IPR050150">
    <property type="entry name" value="IgV_Light_Chain"/>
</dbReference>
<keyword evidence="1" id="KW-0391">Immunity</keyword>
<dbReference type="GO" id="GO:0005886">
    <property type="term" value="C:plasma membrane"/>
    <property type="evidence" value="ECO:0007669"/>
    <property type="project" value="UniProtKB-ARBA"/>
</dbReference>
<dbReference type="EMBL" id="AAGW02007329">
    <property type="status" value="NOT_ANNOTATED_CDS"/>
    <property type="molecule type" value="Genomic_DNA"/>
</dbReference>
<dbReference type="AlphaFoldDB" id="G1TLH9"/>
<evidence type="ECO:0000256" key="6">
    <source>
        <dbReference type="SAM" id="MobiDB-lite"/>
    </source>
</evidence>
<keyword evidence="2" id="KW-1064">Adaptive immunity</keyword>
<evidence type="ECO:0000256" key="5">
    <source>
        <dbReference type="ARBA" id="ARBA00043265"/>
    </source>
</evidence>
<dbReference type="EMBL" id="AAGW02007325">
    <property type="status" value="NOT_ANNOTATED_CDS"/>
    <property type="molecule type" value="Genomic_DNA"/>
</dbReference>
<feature type="chain" id="PRO_5023875260" description="Ig-like domain-containing protein" evidence="7">
    <location>
        <begin position="22"/>
        <end position="244"/>
    </location>
</feature>
<reference evidence="9" key="3">
    <citation type="submission" date="2025-09" db="UniProtKB">
        <authorList>
            <consortium name="Ensembl"/>
        </authorList>
    </citation>
    <scope>IDENTIFICATION</scope>
    <source>
        <strain evidence="9">Thorbecke</strain>
    </source>
</reference>
<keyword evidence="5" id="KW-1280">Immunoglobulin</keyword>
<dbReference type="EMBL" id="AAGW02007328">
    <property type="status" value="NOT_ANNOTATED_CDS"/>
    <property type="molecule type" value="Genomic_DNA"/>
</dbReference>
<evidence type="ECO:0000256" key="3">
    <source>
        <dbReference type="ARBA" id="ARBA00023157"/>
    </source>
</evidence>
<dbReference type="HOGENOM" id="CLU_077975_4_1_1"/>
<dbReference type="PANTHER" id="PTHR23267">
    <property type="entry name" value="IMMUNOGLOBULIN LIGHT CHAIN"/>
    <property type="match status" value="1"/>
</dbReference>
<dbReference type="SMART" id="SM00409">
    <property type="entry name" value="IG"/>
    <property type="match status" value="2"/>
</dbReference>
<dbReference type="InterPro" id="IPR007110">
    <property type="entry name" value="Ig-like_dom"/>
</dbReference>
<evidence type="ECO:0000313" key="9">
    <source>
        <dbReference type="Ensembl" id="ENSOCUP00000017830.3"/>
    </source>
</evidence>
<dbReference type="SMART" id="SM00407">
    <property type="entry name" value="IGc1"/>
    <property type="match status" value="1"/>
</dbReference>
<evidence type="ECO:0000256" key="7">
    <source>
        <dbReference type="SAM" id="SignalP"/>
    </source>
</evidence>
<keyword evidence="10" id="KW-1185">Reference proteome</keyword>
<proteinExistence type="predicted"/>
<protein>
    <recommendedName>
        <fullName evidence="8">Ig-like domain-containing protein</fullName>
    </recommendedName>
</protein>
<dbReference type="InterPro" id="IPR036179">
    <property type="entry name" value="Ig-like_dom_sf"/>
</dbReference>
<evidence type="ECO:0000256" key="2">
    <source>
        <dbReference type="ARBA" id="ARBA00023130"/>
    </source>
</evidence>
<dbReference type="SUPFAM" id="SSF48726">
    <property type="entry name" value="Immunoglobulin"/>
    <property type="match status" value="2"/>
</dbReference>
<keyword evidence="4" id="KW-0393">Immunoglobulin domain</keyword>
<dbReference type="Bgee" id="ENSOCUG00000027394">
    <property type="expression patterns" value="Expressed in ovary and 16 other cell types or tissues"/>
</dbReference>
<dbReference type="SMART" id="SM00406">
    <property type="entry name" value="IGv"/>
    <property type="match status" value="1"/>
</dbReference>
<dbReference type="InterPro" id="IPR013106">
    <property type="entry name" value="Ig_V-set"/>
</dbReference>
<dbReference type="EMBL" id="AAGW02007326">
    <property type="status" value="NOT_ANNOTATED_CDS"/>
    <property type="molecule type" value="Genomic_DNA"/>
</dbReference>
<dbReference type="PROSITE" id="PS50835">
    <property type="entry name" value="IG_LIKE"/>
    <property type="match status" value="2"/>
</dbReference>
<dbReference type="EMBL" id="AAGW02007330">
    <property type="status" value="NOT_ANNOTATED_CDS"/>
    <property type="molecule type" value="Genomic_DNA"/>
</dbReference>
<feature type="domain" description="Ig-like" evidence="8">
    <location>
        <begin position="29"/>
        <end position="118"/>
    </location>
</feature>
<dbReference type="InterPro" id="IPR003599">
    <property type="entry name" value="Ig_sub"/>
</dbReference>
<dbReference type="GO" id="GO:0019814">
    <property type="term" value="C:immunoglobulin complex"/>
    <property type="evidence" value="ECO:0007669"/>
    <property type="project" value="UniProtKB-KW"/>
</dbReference>
<feature type="region of interest" description="Disordered" evidence="6">
    <location>
        <begin position="186"/>
        <end position="205"/>
    </location>
</feature>
<keyword evidence="3" id="KW-1015">Disulfide bond</keyword>
<dbReference type="GO" id="GO:0002250">
    <property type="term" value="P:adaptive immune response"/>
    <property type="evidence" value="ECO:0007669"/>
    <property type="project" value="UniProtKB-KW"/>
</dbReference>
<dbReference type="Ensembl" id="ENSOCUT00000030644.3">
    <property type="protein sequence ID" value="ENSOCUP00000017830.3"/>
    <property type="gene ID" value="ENSOCUG00000027394.3"/>
</dbReference>
<dbReference type="Proteomes" id="UP000001811">
    <property type="component" value="Chromosome 2"/>
</dbReference>
<keyword evidence="7" id="KW-0732">Signal</keyword>
<evidence type="ECO:0000313" key="10">
    <source>
        <dbReference type="Proteomes" id="UP000001811"/>
    </source>
</evidence>
<feature type="signal peptide" evidence="7">
    <location>
        <begin position="1"/>
        <end position="21"/>
    </location>
</feature>
<dbReference type="eggNOG" id="ENOG502SR2I">
    <property type="taxonomic scope" value="Eukaryota"/>
</dbReference>
<evidence type="ECO:0000256" key="4">
    <source>
        <dbReference type="ARBA" id="ARBA00023319"/>
    </source>
</evidence>
<organism evidence="9 10">
    <name type="scientific">Oryctolagus cuniculus</name>
    <name type="common">Rabbit</name>
    <dbReference type="NCBI Taxonomy" id="9986"/>
    <lineage>
        <taxon>Eukaryota</taxon>
        <taxon>Metazoa</taxon>
        <taxon>Chordata</taxon>
        <taxon>Craniata</taxon>
        <taxon>Vertebrata</taxon>
        <taxon>Euteleostomi</taxon>
        <taxon>Mammalia</taxon>
        <taxon>Eutheria</taxon>
        <taxon>Euarchontoglires</taxon>
        <taxon>Glires</taxon>
        <taxon>Lagomorpha</taxon>
        <taxon>Leporidae</taxon>
        <taxon>Oryctolagus</taxon>
    </lineage>
</organism>
<dbReference type="CDD" id="cd07699">
    <property type="entry name" value="IgC1_L"/>
    <property type="match status" value="1"/>
</dbReference>